<dbReference type="InterPro" id="IPR000600">
    <property type="entry name" value="ROK"/>
</dbReference>
<dbReference type="PANTHER" id="PTHR18964:SF149">
    <property type="entry name" value="BIFUNCTIONAL UDP-N-ACETYLGLUCOSAMINE 2-EPIMERASE_N-ACETYLMANNOSAMINE KINASE"/>
    <property type="match status" value="1"/>
</dbReference>
<dbReference type="Proteomes" id="UP000606991">
    <property type="component" value="Unassembled WGS sequence"/>
</dbReference>
<comment type="similarity">
    <text evidence="1">Belongs to the ROK (NagC/XylR) family.</text>
</comment>
<dbReference type="Pfam" id="PF00480">
    <property type="entry name" value="ROK"/>
    <property type="match status" value="1"/>
</dbReference>
<dbReference type="AlphaFoldDB" id="A0A934K0D5"/>
<evidence type="ECO:0000313" key="2">
    <source>
        <dbReference type="EMBL" id="MBJ7594932.1"/>
    </source>
</evidence>
<proteinExistence type="inferred from homology"/>
<dbReference type="InterPro" id="IPR043129">
    <property type="entry name" value="ATPase_NBD"/>
</dbReference>
<accession>A0A934K0D5</accession>
<evidence type="ECO:0000313" key="3">
    <source>
        <dbReference type="Proteomes" id="UP000606991"/>
    </source>
</evidence>
<name>A0A934K0D5_9BACT</name>
<gene>
    <name evidence="2" type="ORF">JF886_08750</name>
</gene>
<dbReference type="PROSITE" id="PS01125">
    <property type="entry name" value="ROK"/>
    <property type="match status" value="1"/>
</dbReference>
<sequence>MAVDVGGTHMRAALVDSEGRVVLRRVRPTPHHAEVPSAVTDLIRSVAGENRSGAAVVGLPGPVDYRAGRLLWAPHLPEAWPEQLSERQLAEQVGIAVHLANDADVAAVGEAYFGAGRGEHDVAYVTISTGIGAGVVFDGQLLCGDRSLAEIGHTVIDRDAWDSGRPATLEELASGSGMTRMATEAGLGALDGEELEVLVASGEATATGVWEAAVDAASIGVINLIMAFAPGVVVLGGGVGRRPTFFDHLVATVERRMRPGSSKVRLVLDTLGDDAGLVGAARWIAATSRPAAESAVAPPGPRVVTAGNAIGGN</sequence>
<dbReference type="InterPro" id="IPR049874">
    <property type="entry name" value="ROK_cs"/>
</dbReference>
<organism evidence="2 3">
    <name type="scientific">Candidatus Aeolococcus gillhamiae</name>
    <dbReference type="NCBI Taxonomy" id="3127015"/>
    <lineage>
        <taxon>Bacteria</taxon>
        <taxon>Bacillati</taxon>
        <taxon>Candidatus Dormiibacterota</taxon>
        <taxon>Candidatus Dormibacteria</taxon>
        <taxon>Candidatus Aeolococcales</taxon>
        <taxon>Candidatus Aeolococcaceae</taxon>
        <taxon>Candidatus Aeolococcus</taxon>
    </lineage>
</organism>
<dbReference type="SUPFAM" id="SSF53067">
    <property type="entry name" value="Actin-like ATPase domain"/>
    <property type="match status" value="1"/>
</dbReference>
<dbReference type="Gene3D" id="3.30.420.40">
    <property type="match status" value="2"/>
</dbReference>
<dbReference type="EMBL" id="JAEKNS010000091">
    <property type="protein sequence ID" value="MBJ7594932.1"/>
    <property type="molecule type" value="Genomic_DNA"/>
</dbReference>
<protein>
    <submittedName>
        <fullName evidence="2">ROK family protein</fullName>
    </submittedName>
</protein>
<comment type="caution">
    <text evidence="2">The sequence shown here is derived from an EMBL/GenBank/DDBJ whole genome shotgun (WGS) entry which is preliminary data.</text>
</comment>
<evidence type="ECO:0000256" key="1">
    <source>
        <dbReference type="ARBA" id="ARBA00006479"/>
    </source>
</evidence>
<dbReference type="PANTHER" id="PTHR18964">
    <property type="entry name" value="ROK (REPRESSOR, ORF, KINASE) FAMILY"/>
    <property type="match status" value="1"/>
</dbReference>
<reference evidence="2 3" key="1">
    <citation type="submission" date="2020-10" db="EMBL/GenBank/DDBJ databases">
        <title>Ca. Dormibacterota MAGs.</title>
        <authorList>
            <person name="Montgomery K."/>
        </authorList>
    </citation>
    <scope>NUCLEOTIDE SEQUENCE [LARGE SCALE GENOMIC DNA]</scope>
    <source>
        <strain evidence="2">SC8812_S17_18</strain>
    </source>
</reference>